<organism evidence="2 3">
    <name type="scientific">Tribonema minus</name>
    <dbReference type="NCBI Taxonomy" id="303371"/>
    <lineage>
        <taxon>Eukaryota</taxon>
        <taxon>Sar</taxon>
        <taxon>Stramenopiles</taxon>
        <taxon>Ochrophyta</taxon>
        <taxon>PX clade</taxon>
        <taxon>Xanthophyceae</taxon>
        <taxon>Tribonematales</taxon>
        <taxon>Tribonemataceae</taxon>
        <taxon>Tribonema</taxon>
    </lineage>
</organism>
<dbReference type="EMBL" id="JAFCMP010000501">
    <property type="protein sequence ID" value="KAG5179092.1"/>
    <property type="molecule type" value="Genomic_DNA"/>
</dbReference>
<evidence type="ECO:0000256" key="1">
    <source>
        <dbReference type="SAM" id="MobiDB-lite"/>
    </source>
</evidence>
<name>A0A835YS75_9STRA</name>
<feature type="compositionally biased region" description="Basic residues" evidence="1">
    <location>
        <begin position="49"/>
        <end position="71"/>
    </location>
</feature>
<reference evidence="2" key="1">
    <citation type="submission" date="2021-02" db="EMBL/GenBank/DDBJ databases">
        <title>First Annotated Genome of the Yellow-green Alga Tribonema minus.</title>
        <authorList>
            <person name="Mahan K.M."/>
        </authorList>
    </citation>
    <scope>NUCLEOTIDE SEQUENCE</scope>
    <source>
        <strain evidence="2">UTEX B ZZ1240</strain>
    </source>
</reference>
<feature type="compositionally biased region" description="Basic and acidic residues" evidence="1">
    <location>
        <begin position="1"/>
        <end position="11"/>
    </location>
</feature>
<accession>A0A835YS75</accession>
<evidence type="ECO:0000313" key="3">
    <source>
        <dbReference type="Proteomes" id="UP000664859"/>
    </source>
</evidence>
<proteinExistence type="predicted"/>
<feature type="region of interest" description="Disordered" evidence="1">
    <location>
        <begin position="1"/>
        <end position="165"/>
    </location>
</feature>
<evidence type="ECO:0000313" key="2">
    <source>
        <dbReference type="EMBL" id="KAG5179092.1"/>
    </source>
</evidence>
<dbReference type="AlphaFoldDB" id="A0A835YS75"/>
<evidence type="ECO:0008006" key="4">
    <source>
        <dbReference type="Google" id="ProtNLM"/>
    </source>
</evidence>
<protein>
    <recommendedName>
        <fullName evidence="4">RanBP2-type domain-containing protein</fullName>
    </recommendedName>
</protein>
<comment type="caution">
    <text evidence="2">The sequence shown here is derived from an EMBL/GenBank/DDBJ whole genome shotgun (WGS) entry which is preliminary data.</text>
</comment>
<feature type="compositionally biased region" description="Low complexity" evidence="1">
    <location>
        <begin position="146"/>
        <end position="157"/>
    </location>
</feature>
<keyword evidence="3" id="KW-1185">Reference proteome</keyword>
<feature type="compositionally biased region" description="Basic residues" evidence="1">
    <location>
        <begin position="91"/>
        <end position="109"/>
    </location>
</feature>
<gene>
    <name evidence="2" type="ORF">JKP88DRAFT_224684</name>
</gene>
<feature type="compositionally biased region" description="Low complexity" evidence="1">
    <location>
        <begin position="72"/>
        <end position="88"/>
    </location>
</feature>
<dbReference type="Proteomes" id="UP000664859">
    <property type="component" value="Unassembled WGS sequence"/>
</dbReference>
<sequence length="237" mass="26321">MEARNRDDESQTARGRSRSRSAARTRNGDGGVQSRRKRSASISSSRSRERQRQKKKKSKSSKKSKKKRSRSKSTSSSSSDSSSSSSSASRDRKKRSKRRKKSSSKRSRDKQRSTSDVEHQLPPVNAQTVHATEQYDEAEPSPPAVAEDAQQSEDQQQLPKPKASKTSFFAQLAAEEAKKGPVGTIHAEAKTVYATSKTLKVAQTSDKWECPKCGKEQNKNNVTCESCGGLKRLSTWR</sequence>
<feature type="compositionally biased region" description="Basic and acidic residues" evidence="1">
    <location>
        <begin position="110"/>
        <end position="119"/>
    </location>
</feature>